<evidence type="ECO:0000259" key="8">
    <source>
        <dbReference type="Pfam" id="PF01029"/>
    </source>
</evidence>
<dbReference type="Gene3D" id="1.10.940.10">
    <property type="entry name" value="NusB-like"/>
    <property type="match status" value="1"/>
</dbReference>
<evidence type="ECO:0000313" key="9">
    <source>
        <dbReference type="EMBL" id="OAA83310.1"/>
    </source>
</evidence>
<dbReference type="GO" id="GO:0003723">
    <property type="term" value="F:RNA binding"/>
    <property type="evidence" value="ECO:0007669"/>
    <property type="project" value="UniProtKB-UniRule"/>
</dbReference>
<evidence type="ECO:0000256" key="2">
    <source>
        <dbReference type="ARBA" id="ARBA00022814"/>
    </source>
</evidence>
<keyword evidence="5 6" id="KW-0804">Transcription</keyword>
<dbReference type="AlphaFoldDB" id="A0A168LJF4"/>
<proteinExistence type="inferred from homology"/>
<evidence type="ECO:0000313" key="10">
    <source>
        <dbReference type="Proteomes" id="UP000077407"/>
    </source>
</evidence>
<name>A0A168LJF4_9CLOT</name>
<comment type="caution">
    <text evidence="9">The sequence shown here is derived from an EMBL/GenBank/DDBJ whole genome shotgun (WGS) entry which is preliminary data.</text>
</comment>
<keyword evidence="4 6" id="KW-0805">Transcription regulation</keyword>
<feature type="domain" description="NusB/RsmB/TIM44" evidence="8">
    <location>
        <begin position="5"/>
        <end position="151"/>
    </location>
</feature>
<dbReference type="PATRIC" id="fig|1538.10.peg.3716"/>
<dbReference type="RefSeq" id="WP_063556891.1">
    <property type="nucleotide sequence ID" value="NZ_LITT01000062.1"/>
</dbReference>
<evidence type="ECO:0000256" key="3">
    <source>
        <dbReference type="ARBA" id="ARBA00022884"/>
    </source>
</evidence>
<comment type="function">
    <text evidence="6">Involved in transcription antitermination. Required for transcription of ribosomal RNA (rRNA) genes. Binds specifically to the boxA antiterminator sequence of the ribosomal RNA (rrn) operons.</text>
</comment>
<dbReference type="InterPro" id="IPR006027">
    <property type="entry name" value="NusB_RsmB_TIM44"/>
</dbReference>
<accession>A0A168LJF4</accession>
<feature type="coiled-coil region" evidence="7">
    <location>
        <begin position="21"/>
        <end position="90"/>
    </location>
</feature>
<evidence type="ECO:0000256" key="5">
    <source>
        <dbReference type="ARBA" id="ARBA00023163"/>
    </source>
</evidence>
<evidence type="ECO:0000256" key="6">
    <source>
        <dbReference type="HAMAP-Rule" id="MF_00073"/>
    </source>
</evidence>
<evidence type="ECO:0000256" key="7">
    <source>
        <dbReference type="SAM" id="Coils"/>
    </source>
</evidence>
<keyword evidence="3 6" id="KW-0694">RNA-binding</keyword>
<dbReference type="GO" id="GO:0031564">
    <property type="term" value="P:transcription antitermination"/>
    <property type="evidence" value="ECO:0007669"/>
    <property type="project" value="UniProtKB-KW"/>
</dbReference>
<keyword evidence="2 6" id="KW-0889">Transcription antitermination</keyword>
<dbReference type="SUPFAM" id="SSF48013">
    <property type="entry name" value="NusB-like"/>
    <property type="match status" value="1"/>
</dbReference>
<dbReference type="Pfam" id="PF01029">
    <property type="entry name" value="NusB"/>
    <property type="match status" value="1"/>
</dbReference>
<gene>
    <name evidence="6" type="primary">nusB</name>
    <name evidence="9" type="ORF">WY13_03638</name>
</gene>
<comment type="similarity">
    <text evidence="1 6">Belongs to the NusB family.</text>
</comment>
<dbReference type="PANTHER" id="PTHR11078:SF3">
    <property type="entry name" value="ANTITERMINATION NUSB DOMAIN-CONTAINING PROTEIN"/>
    <property type="match status" value="1"/>
</dbReference>
<reference evidence="9 10" key="1">
    <citation type="journal article" date="2015" name="Biotechnol. Bioeng.">
        <title>Genome sequence and phenotypic characterization of Caulobacter segnis.</title>
        <authorList>
            <person name="Patel S."/>
            <person name="Fletcher B."/>
            <person name="Scott D.C."/>
            <person name="Ely B."/>
        </authorList>
    </citation>
    <scope>NUCLEOTIDE SEQUENCE [LARGE SCALE GENOMIC DNA]</scope>
    <source>
        <strain evidence="9 10">ERI-2</strain>
    </source>
</reference>
<dbReference type="InterPro" id="IPR035926">
    <property type="entry name" value="NusB-like_sf"/>
</dbReference>
<organism evidence="9 10">
    <name type="scientific">Clostridium ljungdahlii</name>
    <dbReference type="NCBI Taxonomy" id="1538"/>
    <lineage>
        <taxon>Bacteria</taxon>
        <taxon>Bacillati</taxon>
        <taxon>Bacillota</taxon>
        <taxon>Clostridia</taxon>
        <taxon>Eubacteriales</taxon>
        <taxon>Clostridiaceae</taxon>
        <taxon>Clostridium</taxon>
    </lineage>
</organism>
<evidence type="ECO:0000256" key="1">
    <source>
        <dbReference type="ARBA" id="ARBA00005952"/>
    </source>
</evidence>
<dbReference type="Proteomes" id="UP000077407">
    <property type="component" value="Unassembled WGS sequence"/>
</dbReference>
<dbReference type="GO" id="GO:0005829">
    <property type="term" value="C:cytosol"/>
    <property type="evidence" value="ECO:0007669"/>
    <property type="project" value="TreeGrafter"/>
</dbReference>
<dbReference type="HAMAP" id="MF_00073">
    <property type="entry name" value="NusB"/>
    <property type="match status" value="1"/>
</dbReference>
<evidence type="ECO:0000256" key="4">
    <source>
        <dbReference type="ARBA" id="ARBA00023015"/>
    </source>
</evidence>
<dbReference type="GO" id="GO:0006353">
    <property type="term" value="P:DNA-templated transcription termination"/>
    <property type="evidence" value="ECO:0007669"/>
    <property type="project" value="UniProtKB-UniRule"/>
</dbReference>
<keyword evidence="7" id="KW-0175">Coiled coil</keyword>
<protein>
    <recommendedName>
        <fullName evidence="6">Transcription antitermination protein NusB</fullName>
    </recommendedName>
    <alternativeName>
        <fullName evidence="6">Antitermination factor NusB</fullName>
    </alternativeName>
</protein>
<dbReference type="InterPro" id="IPR011605">
    <property type="entry name" value="NusB_fam"/>
</dbReference>
<sequence>MNRKKSRELIMKLLFEMSINREDFRSVLANLEDNLEKKNESKETDGAEEVYSENIDKLKNVDMEYVKRVVKGIEENKDSLDKEIEKYLRNWTLNRLPKVDAAILRICTYEFLYEQDIPEKVSINEAIELAKKYSSEKSAPFINGVLGNMIKDKSVSKQ</sequence>
<dbReference type="OrthoDB" id="9811381at2"/>
<dbReference type="EMBL" id="LITT01000062">
    <property type="protein sequence ID" value="OAA83310.1"/>
    <property type="molecule type" value="Genomic_DNA"/>
</dbReference>
<dbReference type="NCBIfam" id="TIGR01951">
    <property type="entry name" value="nusB"/>
    <property type="match status" value="1"/>
</dbReference>
<dbReference type="PANTHER" id="PTHR11078">
    <property type="entry name" value="N UTILIZATION SUBSTANCE PROTEIN B-RELATED"/>
    <property type="match status" value="1"/>
</dbReference>